<keyword evidence="2" id="KW-1185">Reference proteome</keyword>
<comment type="caution">
    <text evidence="1">The sequence shown here is derived from an EMBL/GenBank/DDBJ whole genome shotgun (WGS) entry which is preliminary data.</text>
</comment>
<gene>
    <name evidence="1" type="ORF">GT755_02085</name>
</gene>
<sequence length="341" mass="38264">MSVEHNGGDPRRQSWAERFSWLRDEPEVVIAFLVAVGVAVYGLTDNVNQPVQEATLVVLALIASTLVRSRIRTGAVETELRRALTDSGEALHQVPERLAEVTELLERSRQAIDQMSVVSLLPGAQVRTELVAATQHTNTWIFKGGTGTFIRAFTLPECVENSRAARRQLQVQLEIIDPENDTACAVYARFRQSLVTGRADPWTADRVRKEAYATILAASWYRRHNDFLTVRVGLSSTMTTCRWDMSASRVIVTREDPTAPALVAYQGKLYYSWCETELNSSYAQSRRLPVENVLMVPLSDEPTVEEVRELFEVLGLSLDALDDSEVADVTRRALRPAEPYR</sequence>
<name>A0A7C9MYI8_9ACTN</name>
<protein>
    <submittedName>
        <fullName evidence="1">Uncharacterized protein</fullName>
    </submittedName>
</protein>
<dbReference type="RefSeq" id="WP_161477969.1">
    <property type="nucleotide sequence ID" value="NZ_WXEW01000001.1"/>
</dbReference>
<reference evidence="1 2" key="1">
    <citation type="submission" date="2020-01" db="EMBL/GenBank/DDBJ databases">
        <title>Herbidospora sp. NEAU-GS84 nov., a novel actinomycete isolated from soil.</title>
        <authorList>
            <person name="Han L."/>
        </authorList>
    </citation>
    <scope>NUCLEOTIDE SEQUENCE [LARGE SCALE GENOMIC DNA]</scope>
    <source>
        <strain evidence="1 2">NEAU-GS84</strain>
    </source>
</reference>
<dbReference type="Proteomes" id="UP000479526">
    <property type="component" value="Unassembled WGS sequence"/>
</dbReference>
<dbReference type="EMBL" id="WXEW01000001">
    <property type="protein sequence ID" value="NAS20469.1"/>
    <property type="molecule type" value="Genomic_DNA"/>
</dbReference>
<organism evidence="1 2">
    <name type="scientific">Herbidospora solisilvae</name>
    <dbReference type="NCBI Taxonomy" id="2696284"/>
    <lineage>
        <taxon>Bacteria</taxon>
        <taxon>Bacillati</taxon>
        <taxon>Actinomycetota</taxon>
        <taxon>Actinomycetes</taxon>
        <taxon>Streptosporangiales</taxon>
        <taxon>Streptosporangiaceae</taxon>
        <taxon>Herbidospora</taxon>
    </lineage>
</organism>
<dbReference type="AlphaFoldDB" id="A0A7C9MYI8"/>
<accession>A0A7C9MYI8</accession>
<evidence type="ECO:0000313" key="2">
    <source>
        <dbReference type="Proteomes" id="UP000479526"/>
    </source>
</evidence>
<evidence type="ECO:0000313" key="1">
    <source>
        <dbReference type="EMBL" id="NAS20469.1"/>
    </source>
</evidence>
<proteinExistence type="predicted"/>